<dbReference type="PANTHER" id="PTHR43625:SF40">
    <property type="entry name" value="ALDO-KETO REDUCTASE YAKC [NADP(+)]"/>
    <property type="match status" value="1"/>
</dbReference>
<protein>
    <submittedName>
        <fullName evidence="3">Oxidoreductase</fullName>
    </submittedName>
</protein>
<reference evidence="3 4" key="1">
    <citation type="submission" date="2020-08" db="EMBL/GenBank/DDBJ databases">
        <title>Whole genome shotgun sequence of Actinocatenispora thailandica NBRC 105041.</title>
        <authorList>
            <person name="Komaki H."/>
            <person name="Tamura T."/>
        </authorList>
    </citation>
    <scope>NUCLEOTIDE SEQUENCE [LARGE SCALE GENOMIC DNA]</scope>
    <source>
        <strain evidence="3 4">NBRC 105041</strain>
    </source>
</reference>
<dbReference type="PRINTS" id="PR00069">
    <property type="entry name" value="ALDKETRDTASE"/>
</dbReference>
<dbReference type="SUPFAM" id="SSF51430">
    <property type="entry name" value="NAD(P)-linked oxidoreductase"/>
    <property type="match status" value="1"/>
</dbReference>
<dbReference type="Gene3D" id="3.20.20.100">
    <property type="entry name" value="NADP-dependent oxidoreductase domain"/>
    <property type="match status" value="1"/>
</dbReference>
<organism evidence="3 4">
    <name type="scientific">Actinocatenispora thailandica</name>
    <dbReference type="NCBI Taxonomy" id="227318"/>
    <lineage>
        <taxon>Bacteria</taxon>
        <taxon>Bacillati</taxon>
        <taxon>Actinomycetota</taxon>
        <taxon>Actinomycetes</taxon>
        <taxon>Micromonosporales</taxon>
        <taxon>Micromonosporaceae</taxon>
        <taxon>Actinocatenispora</taxon>
    </lineage>
</organism>
<name>A0A7R7HXF5_9ACTN</name>
<sequence length="288" mass="30024">MTNDFLLGGDTPVRRVGLGAMRLVARGHQGPAVPTEDALATLRSAVELGIDHLDTADFYRYRTATANQLIRTALRPYPAGLVLATKVGPVATPAGPPRQGTAADLVPSVTANLRSLGVDRLDLVYLRIGGIDGPPDESIEERFTILARLREEGLIRHLGLSNVSAGHLAEARRIAPVAAVQNRYGWGDTGDDALLAECAAAGIGYVPFFPLGGGRRPLADPALRKVARRHGVAVATVALAWLLDRSATVLAIPGTASPAHLAENVAAAGLALSDADRAELGTPATAAR</sequence>
<proteinExistence type="predicted"/>
<evidence type="ECO:0000313" key="4">
    <source>
        <dbReference type="Proteomes" id="UP000611640"/>
    </source>
</evidence>
<dbReference type="InterPro" id="IPR036812">
    <property type="entry name" value="NAD(P)_OxRdtase_dom_sf"/>
</dbReference>
<evidence type="ECO:0000313" key="3">
    <source>
        <dbReference type="EMBL" id="BCJ36127.1"/>
    </source>
</evidence>
<evidence type="ECO:0000259" key="2">
    <source>
        <dbReference type="Pfam" id="PF00248"/>
    </source>
</evidence>
<dbReference type="EMBL" id="AP023355">
    <property type="protein sequence ID" value="BCJ36127.1"/>
    <property type="molecule type" value="Genomic_DNA"/>
</dbReference>
<dbReference type="InterPro" id="IPR050791">
    <property type="entry name" value="Aldo-Keto_reductase"/>
</dbReference>
<dbReference type="CDD" id="cd19088">
    <property type="entry name" value="AKR_AKR13B1"/>
    <property type="match status" value="1"/>
</dbReference>
<keyword evidence="1" id="KW-0560">Oxidoreductase</keyword>
<dbReference type="NCBIfam" id="NF007695">
    <property type="entry name" value="PRK10376.1"/>
    <property type="match status" value="1"/>
</dbReference>
<keyword evidence="4" id="KW-1185">Reference proteome</keyword>
<dbReference type="GO" id="GO:0016491">
    <property type="term" value="F:oxidoreductase activity"/>
    <property type="evidence" value="ECO:0007669"/>
    <property type="project" value="UniProtKB-KW"/>
</dbReference>
<dbReference type="KEGG" id="atl:Athai_36300"/>
<dbReference type="Pfam" id="PF00248">
    <property type="entry name" value="Aldo_ket_red"/>
    <property type="match status" value="1"/>
</dbReference>
<evidence type="ECO:0000256" key="1">
    <source>
        <dbReference type="ARBA" id="ARBA00023002"/>
    </source>
</evidence>
<dbReference type="RefSeq" id="WP_203962540.1">
    <property type="nucleotide sequence ID" value="NZ_AP023355.1"/>
</dbReference>
<gene>
    <name evidence="3" type="ORF">Athai_36300</name>
</gene>
<dbReference type="GO" id="GO:0005737">
    <property type="term" value="C:cytoplasm"/>
    <property type="evidence" value="ECO:0007669"/>
    <property type="project" value="TreeGrafter"/>
</dbReference>
<dbReference type="PANTHER" id="PTHR43625">
    <property type="entry name" value="AFLATOXIN B1 ALDEHYDE REDUCTASE"/>
    <property type="match status" value="1"/>
</dbReference>
<feature type="domain" description="NADP-dependent oxidoreductase" evidence="2">
    <location>
        <begin position="16"/>
        <end position="279"/>
    </location>
</feature>
<accession>A0A7R7HXF5</accession>
<dbReference type="Proteomes" id="UP000611640">
    <property type="component" value="Chromosome"/>
</dbReference>
<dbReference type="InterPro" id="IPR020471">
    <property type="entry name" value="AKR"/>
</dbReference>
<dbReference type="AlphaFoldDB" id="A0A7R7HXF5"/>
<dbReference type="InterPro" id="IPR023210">
    <property type="entry name" value="NADP_OxRdtase_dom"/>
</dbReference>